<sequence length="946" mass="102923">MARLISLFVALSGLLVGSSPLVSAQQAGTNSTSGPETVHVGWLDGKAPSTFAGATFGLPWPRGKYRPDTTSFTTADGGSELQSWGTAYWPDGSYKWTAHAVPASSTPPADGYSVVASGSGFSGNYTGRSKHRRRQDEPAGLVTSNTDDEVTVDTGKMSVSFPKRGEVVVGELRSAGGKTVGRNGRLVLHSQSGVLQDIDQAAEGEAIQHFSFQSTVENVTVSEESSSTRALVTVRGKHTATAGSHQPWVPFVLRFYLYRDADTMRIVHSIVYDGDASTDFITGVGIRFDVPLAGEELYDRHVRLSGVDGALMAEAVKGLTGLRRDPGAAVKAAQVGGLKTPPTETWDTRVTTRLHWIPAWNDFSLAQLSPDGFTVKKRTKAGQSWVHASGGTRSGGLAYLGGATKGGLGMGLRHFWKRHPTGLDVRNAATDEGQLTLWIYSPEAQPLDLRPFHDGLGQKTYADQLDALEITYEDWEEGYDTPTGIARTNEVFITAFDSTPSAQTLADLAEHIENPPVLTAAPETYHASGALGTYWSLPGQGSIGNPAAAATIEKNLDFLFKFYEGQIEQRRWYGFLDHGDFMHTYDADRHTWRYDVGGYGWDNSELSPDIFFWQQFLRTGRADVYRFAEALTRHTGEVDVYHTGKWKGLGTRHGVQHWSDSAKQARISTPQYRKVFYYVSGGDERVGELMEETLDAAKTFTFLDPRRKVRTDGFKPSETAADIGLGTDWGALAAGWLIEVERRGSRQEEAMTRLNRTMSGIGRLKFGFVTGQALFNPQTGDLGPPPNDPSNNGSIGISHLSSVFGLVEVIHEITEHLGGPDKLPAGFDSAWLDYCRYYSATADEQRAKYGAAFSGTSLKQGHSRLTAYVANRTGEDALARRAWTEFYGNDGLRASLPWSSVSVNKTDFIGPAVEAPWLSTNDLGLYGPAAIENLQLVPEALTGPPS</sequence>
<dbReference type="PANTHER" id="PTHR40081:SF1">
    <property type="entry name" value="TAT PATHWAY SIGNAL SEQUENCE DOMAIN PROTEIN"/>
    <property type="match status" value="1"/>
</dbReference>
<dbReference type="RefSeq" id="XP_030976406.1">
    <property type="nucleotide sequence ID" value="XM_031131495.1"/>
</dbReference>
<evidence type="ECO:0000256" key="2">
    <source>
        <dbReference type="SAM" id="SignalP"/>
    </source>
</evidence>
<feature type="domain" description="PcRGLX/YetA-like central beta-sandwich" evidence="4">
    <location>
        <begin position="144"/>
        <end position="509"/>
    </location>
</feature>
<evidence type="ECO:0008006" key="8">
    <source>
        <dbReference type="Google" id="ProtNLM"/>
    </source>
</evidence>
<dbReference type="InterPro" id="IPR048329">
    <property type="entry name" value="PcRGLX_1st"/>
</dbReference>
<evidence type="ECO:0000313" key="6">
    <source>
        <dbReference type="Proteomes" id="UP000515153"/>
    </source>
</evidence>
<dbReference type="Pfam" id="PF21346">
    <property type="entry name" value="PcRGLX_3rd"/>
    <property type="match status" value="1"/>
</dbReference>
<dbReference type="InterPro" id="IPR048330">
    <property type="entry name" value="PcRGLX/YetA_2nd"/>
</dbReference>
<reference evidence="6 7" key="1">
    <citation type="journal article" date="2019" name="Mol. Biol. Evol.">
        <title>Blast fungal genomes show frequent chromosomal changes, gene gains and losses, and effector gene turnover.</title>
        <authorList>
            <person name="Gomez Luciano L.B."/>
            <person name="Jason Tsai I."/>
            <person name="Chuma I."/>
            <person name="Tosa Y."/>
            <person name="Chen Y.H."/>
            <person name="Li J.Y."/>
            <person name="Li M.Y."/>
            <person name="Jade Lu M.Y."/>
            <person name="Nakayashiki H."/>
            <person name="Li W.H."/>
        </authorList>
    </citation>
    <scope>NUCLEOTIDE SEQUENCE [LARGE SCALE GENOMIC DNA]</scope>
    <source>
        <strain evidence="6 7">NI907</strain>
    </source>
</reference>
<accession>A0A6P8ANC8</accession>
<keyword evidence="2" id="KW-0732">Signal</keyword>
<organism evidence="6 7">
    <name type="scientific">Pyricularia grisea</name>
    <name type="common">Crabgrass-specific blast fungus</name>
    <name type="synonym">Magnaporthe grisea</name>
    <dbReference type="NCBI Taxonomy" id="148305"/>
    <lineage>
        <taxon>Eukaryota</taxon>
        <taxon>Fungi</taxon>
        <taxon>Dikarya</taxon>
        <taxon>Ascomycota</taxon>
        <taxon>Pezizomycotina</taxon>
        <taxon>Sordariomycetes</taxon>
        <taxon>Sordariomycetidae</taxon>
        <taxon>Magnaporthales</taxon>
        <taxon>Pyriculariaceae</taxon>
        <taxon>Pyricularia</taxon>
    </lineage>
</organism>
<dbReference type="Pfam" id="PF21345">
    <property type="entry name" value="PcRGLX_2nd"/>
    <property type="match status" value="1"/>
</dbReference>
<gene>
    <name evidence="7" type="ORF">PgNI_11529</name>
</gene>
<dbReference type="Proteomes" id="UP000515153">
    <property type="component" value="Chromosome V"/>
</dbReference>
<dbReference type="InterPro" id="IPR048331">
    <property type="entry name" value="PcRGLX/YetA_3rd"/>
</dbReference>
<dbReference type="Pfam" id="PF19501">
    <property type="entry name" value="PcRGLX_1st"/>
    <property type="match status" value="1"/>
</dbReference>
<dbReference type="InterPro" id="IPR045793">
    <property type="entry name" value="PcRGLX/YetA-like"/>
</dbReference>
<evidence type="ECO:0000259" key="4">
    <source>
        <dbReference type="Pfam" id="PF21345"/>
    </source>
</evidence>
<dbReference type="GeneID" id="41966400"/>
<name>A0A6P8ANC8_PYRGI</name>
<evidence type="ECO:0000259" key="3">
    <source>
        <dbReference type="Pfam" id="PF19501"/>
    </source>
</evidence>
<feature type="chain" id="PRO_5028085493" description="Tat pathway signal sequence domain protein" evidence="2">
    <location>
        <begin position="25"/>
        <end position="946"/>
    </location>
</feature>
<evidence type="ECO:0000313" key="7">
    <source>
        <dbReference type="RefSeq" id="XP_030976406.1"/>
    </source>
</evidence>
<reference evidence="7" key="2">
    <citation type="submission" date="2019-10" db="EMBL/GenBank/DDBJ databases">
        <authorList>
            <consortium name="NCBI Genome Project"/>
        </authorList>
    </citation>
    <scope>NUCLEOTIDE SEQUENCE</scope>
    <source>
        <strain evidence="7">NI907</strain>
    </source>
</reference>
<feature type="domain" description="PcRGLX/YetA-like N-terminal RIFT barrel" evidence="3">
    <location>
        <begin position="37"/>
        <end position="114"/>
    </location>
</feature>
<keyword evidence="6" id="KW-1185">Reference proteome</keyword>
<proteinExistence type="predicted"/>
<evidence type="ECO:0000256" key="1">
    <source>
        <dbReference type="SAM" id="MobiDB-lite"/>
    </source>
</evidence>
<dbReference type="KEGG" id="pgri:PgNI_11529"/>
<dbReference type="AlphaFoldDB" id="A0A6P8ANC8"/>
<feature type="region of interest" description="Disordered" evidence="1">
    <location>
        <begin position="123"/>
        <end position="146"/>
    </location>
</feature>
<protein>
    <recommendedName>
        <fullName evidence="8">Tat pathway signal sequence domain protein</fullName>
    </recommendedName>
</protein>
<dbReference type="PANTHER" id="PTHR40081">
    <property type="entry name" value="CONCANAVALIN A-LIKE LECTIN/GLUCANASE"/>
    <property type="match status" value="1"/>
</dbReference>
<feature type="signal peptide" evidence="2">
    <location>
        <begin position="1"/>
        <end position="24"/>
    </location>
</feature>
<reference evidence="7" key="3">
    <citation type="submission" date="2025-08" db="UniProtKB">
        <authorList>
            <consortium name="RefSeq"/>
        </authorList>
    </citation>
    <scope>IDENTIFICATION</scope>
    <source>
        <strain evidence="7">NI907</strain>
    </source>
</reference>
<evidence type="ECO:0000259" key="5">
    <source>
        <dbReference type="Pfam" id="PF21346"/>
    </source>
</evidence>
<feature type="domain" description="PcRGLX/YetA-like C-terminal alpha/alpha toroid" evidence="5">
    <location>
        <begin position="515"/>
        <end position="941"/>
    </location>
</feature>